<comment type="caution">
    <text evidence="1">The sequence shown here is derived from an EMBL/GenBank/DDBJ whole genome shotgun (WGS) entry which is preliminary data.</text>
</comment>
<evidence type="ECO:0000313" key="1">
    <source>
        <dbReference type="EMBL" id="HIR56087.1"/>
    </source>
</evidence>
<name>A0A9D1DNN2_9FIRM</name>
<organism evidence="1 2">
    <name type="scientific">Candidatus Gallacutalibacter pullicola</name>
    <dbReference type="NCBI Taxonomy" id="2840830"/>
    <lineage>
        <taxon>Bacteria</taxon>
        <taxon>Bacillati</taxon>
        <taxon>Bacillota</taxon>
        <taxon>Clostridia</taxon>
        <taxon>Eubacteriales</taxon>
        <taxon>Candidatus Gallacutalibacter</taxon>
    </lineage>
</organism>
<gene>
    <name evidence="1" type="ORF">IAA54_00295</name>
</gene>
<evidence type="ECO:0000313" key="2">
    <source>
        <dbReference type="Proteomes" id="UP000886785"/>
    </source>
</evidence>
<sequence length="385" mass="42536">MCACYGGGCELIFGKKRRLAAPVLTAPRDSFRWEDHLSAGSAMERRLYQSLRESVPLIDAALYRIERLIGGFSVECPQQEAQQGLQSFLRSVRVNAGQCGMDSFLTGYLDQLLTFGSAVGEIVPTVDGGEIFALYNASLDGVEICRGDNPLEAVIRRKEAGGSVPVEYPERILFTAFNPPPGEILGTSILRGLPFVSRILLTIFKTIGTNWERVGNVRFAVTYKPGSEGERAFGRERAQQIAAEWSRAMQEGPGVSDFVSVGDVSVKVIGADNQILDSEIPVRQMMEQMVAKLGVPPFLLGLSWSTTERMSAQQADLLTSELEDYRRILQPALARICAYWLGIHGFSPEHRIVWDTISLRDEEELASARLANAQAEKIERELEGM</sequence>
<accession>A0A9D1DNN2</accession>
<reference evidence="1" key="1">
    <citation type="submission" date="2020-10" db="EMBL/GenBank/DDBJ databases">
        <authorList>
            <person name="Gilroy R."/>
        </authorList>
    </citation>
    <scope>NUCLEOTIDE SEQUENCE</scope>
    <source>
        <strain evidence="1">ChiSjej1B19-7085</strain>
    </source>
</reference>
<reference evidence="1" key="2">
    <citation type="journal article" date="2021" name="PeerJ">
        <title>Extensive microbial diversity within the chicken gut microbiome revealed by metagenomics and culture.</title>
        <authorList>
            <person name="Gilroy R."/>
            <person name="Ravi A."/>
            <person name="Getino M."/>
            <person name="Pursley I."/>
            <person name="Horton D.L."/>
            <person name="Alikhan N.F."/>
            <person name="Baker D."/>
            <person name="Gharbi K."/>
            <person name="Hall N."/>
            <person name="Watson M."/>
            <person name="Adriaenssens E.M."/>
            <person name="Foster-Nyarko E."/>
            <person name="Jarju S."/>
            <person name="Secka A."/>
            <person name="Antonio M."/>
            <person name="Oren A."/>
            <person name="Chaudhuri R.R."/>
            <person name="La Ragione R."/>
            <person name="Hildebrand F."/>
            <person name="Pallen M.J."/>
        </authorList>
    </citation>
    <scope>NUCLEOTIDE SEQUENCE</scope>
    <source>
        <strain evidence="1">ChiSjej1B19-7085</strain>
    </source>
</reference>
<protein>
    <submittedName>
        <fullName evidence="1">Serine/threonine protein phosphatase</fullName>
    </submittedName>
</protein>
<proteinExistence type="predicted"/>
<dbReference type="AlphaFoldDB" id="A0A9D1DNN2"/>
<dbReference type="Proteomes" id="UP000886785">
    <property type="component" value="Unassembled WGS sequence"/>
</dbReference>
<dbReference type="EMBL" id="DVHF01000004">
    <property type="protein sequence ID" value="HIR56087.1"/>
    <property type="molecule type" value="Genomic_DNA"/>
</dbReference>